<reference evidence="3" key="1">
    <citation type="journal article" date="2017" name="Nat. Microbiol.">
        <title>Global analysis of biosynthetic gene clusters reveals vast potential of secondary metabolite production in Penicillium species.</title>
        <authorList>
            <person name="Nielsen J.C."/>
            <person name="Grijseels S."/>
            <person name="Prigent S."/>
            <person name="Ji B."/>
            <person name="Dainat J."/>
            <person name="Nielsen K.F."/>
            <person name="Frisvad J.C."/>
            <person name="Workman M."/>
            <person name="Nielsen J."/>
        </authorList>
    </citation>
    <scope>NUCLEOTIDE SEQUENCE [LARGE SCALE GENOMIC DNA]</scope>
    <source>
        <strain evidence="3">IBT 4502</strain>
    </source>
</reference>
<protein>
    <recommendedName>
        <fullName evidence="1">HNH nuclease domain-containing protein</fullName>
    </recommendedName>
</protein>
<organism evidence="2 3">
    <name type="scientific">Penicillium polonicum</name>
    <dbReference type="NCBI Taxonomy" id="60169"/>
    <lineage>
        <taxon>Eukaryota</taxon>
        <taxon>Fungi</taxon>
        <taxon>Dikarya</taxon>
        <taxon>Ascomycota</taxon>
        <taxon>Pezizomycotina</taxon>
        <taxon>Eurotiomycetes</taxon>
        <taxon>Eurotiomycetidae</taxon>
        <taxon>Eurotiales</taxon>
        <taxon>Aspergillaceae</taxon>
        <taxon>Penicillium</taxon>
    </lineage>
</organism>
<proteinExistence type="predicted"/>
<evidence type="ECO:0000313" key="2">
    <source>
        <dbReference type="EMBL" id="OQD71097.1"/>
    </source>
</evidence>
<dbReference type="Proteomes" id="UP000191408">
    <property type="component" value="Unassembled WGS sequence"/>
</dbReference>
<comment type="caution">
    <text evidence="2">The sequence shown here is derived from an EMBL/GenBank/DDBJ whole genome shotgun (WGS) entry which is preliminary data.</text>
</comment>
<dbReference type="EMBL" id="MDYM01000001">
    <property type="protein sequence ID" value="OQD71097.1"/>
    <property type="molecule type" value="Genomic_DNA"/>
</dbReference>
<name>A0A1V6P2V3_PENPO</name>
<feature type="domain" description="HNH nuclease" evidence="1">
    <location>
        <begin position="118"/>
        <end position="198"/>
    </location>
</feature>
<dbReference type="InterPro" id="IPR003615">
    <property type="entry name" value="HNH_nuc"/>
</dbReference>
<dbReference type="STRING" id="60169.A0A1V6P2V3"/>
<dbReference type="AlphaFoldDB" id="A0A1V6P2V3"/>
<sequence>MATRKLQPPTYPQLNLRIYQDNGSLLAGAALRHSSRAPVGPGNYIVLDTGMFDTSSITVVSNVDNCTDGNPTTVNLTTECAPHRVRTRDINSQVQGQNDRDRLQRSFRDSIRNRDRCCAITGPSTLVSHQHPFQGVEATHVFPVSMLEGWRRDGYRRYITDTRPNSEIGESGLYSAQNGLLLRADIHAYFDAFIIGIDPDADYKIIAFGTDTARMGGTRLRNSARRGTERVSPELLRWHLRMCLYNNLKANAEPMPIWEEDLEEDPMGSILMQPDAAERMEVELFTRLGGLVA</sequence>
<dbReference type="Pfam" id="PF13391">
    <property type="entry name" value="HNH_2"/>
    <property type="match status" value="1"/>
</dbReference>
<gene>
    <name evidence="2" type="ORF">PENPOL_c001G03200</name>
</gene>
<evidence type="ECO:0000259" key="1">
    <source>
        <dbReference type="Pfam" id="PF13391"/>
    </source>
</evidence>
<keyword evidence="3" id="KW-1185">Reference proteome</keyword>
<evidence type="ECO:0000313" key="3">
    <source>
        <dbReference type="Proteomes" id="UP000191408"/>
    </source>
</evidence>
<accession>A0A1V6P2V3</accession>
<dbReference type="OrthoDB" id="2142759at2759"/>